<reference evidence="1" key="1">
    <citation type="journal article" date="2014" name="Front. Microbiol.">
        <title>High frequency of phylogenetically diverse reductive dehalogenase-homologous genes in deep subseafloor sedimentary metagenomes.</title>
        <authorList>
            <person name="Kawai M."/>
            <person name="Futagami T."/>
            <person name="Toyoda A."/>
            <person name="Takaki Y."/>
            <person name="Nishi S."/>
            <person name="Hori S."/>
            <person name="Arai W."/>
            <person name="Tsubouchi T."/>
            <person name="Morono Y."/>
            <person name="Uchiyama I."/>
            <person name="Ito T."/>
            <person name="Fujiyama A."/>
            <person name="Inagaki F."/>
            <person name="Takami H."/>
        </authorList>
    </citation>
    <scope>NUCLEOTIDE SEQUENCE</scope>
    <source>
        <strain evidence="1">Expedition CK06-06</strain>
    </source>
</reference>
<name>X1EA16_9ZZZZ</name>
<sequence>DRNYKGEEVLSAAKLFFKPEHLTFGHEDKLKLDDDGFAFNHPILRITKPQDSTKTHHGEVYVS</sequence>
<comment type="caution">
    <text evidence="1">The sequence shown here is derived from an EMBL/GenBank/DDBJ whole genome shotgun (WGS) entry which is preliminary data.</text>
</comment>
<gene>
    <name evidence="1" type="ORF">S01H4_60130</name>
</gene>
<proteinExistence type="predicted"/>
<dbReference type="AlphaFoldDB" id="X1EA16"/>
<accession>X1EA16</accession>
<protein>
    <submittedName>
        <fullName evidence="1">Uncharacterized protein</fullName>
    </submittedName>
</protein>
<evidence type="ECO:0000313" key="1">
    <source>
        <dbReference type="EMBL" id="GAH13969.1"/>
    </source>
</evidence>
<organism evidence="1">
    <name type="scientific">marine sediment metagenome</name>
    <dbReference type="NCBI Taxonomy" id="412755"/>
    <lineage>
        <taxon>unclassified sequences</taxon>
        <taxon>metagenomes</taxon>
        <taxon>ecological metagenomes</taxon>
    </lineage>
</organism>
<feature type="non-terminal residue" evidence="1">
    <location>
        <position position="1"/>
    </location>
</feature>
<dbReference type="EMBL" id="BART01035387">
    <property type="protein sequence ID" value="GAH13969.1"/>
    <property type="molecule type" value="Genomic_DNA"/>
</dbReference>